<gene>
    <name evidence="4" type="primary">Necator_chrV.g19675</name>
    <name evidence="4" type="ORF">RB195_014883</name>
</gene>
<keyword evidence="5" id="KW-1185">Reference proteome</keyword>
<dbReference type="InterPro" id="IPR023796">
    <property type="entry name" value="Serpin_dom"/>
</dbReference>
<dbReference type="SUPFAM" id="SSF56574">
    <property type="entry name" value="Serpins"/>
    <property type="match status" value="1"/>
</dbReference>
<proteinExistence type="inferred from homology"/>
<dbReference type="InterPro" id="IPR042178">
    <property type="entry name" value="Serpin_sf_1"/>
</dbReference>
<feature type="domain" description="Reverse transcriptase" evidence="3">
    <location>
        <begin position="723"/>
        <end position="963"/>
    </location>
</feature>
<dbReference type="Gene3D" id="3.30.70.270">
    <property type="match status" value="1"/>
</dbReference>
<evidence type="ECO:0000256" key="2">
    <source>
        <dbReference type="RuleBase" id="RU000411"/>
    </source>
</evidence>
<dbReference type="Proteomes" id="UP001303046">
    <property type="component" value="Unassembled WGS sequence"/>
</dbReference>
<dbReference type="PANTHER" id="PTHR11461:SF211">
    <property type="entry name" value="GH10112P-RELATED"/>
    <property type="match status" value="1"/>
</dbReference>
<name>A0ABR1E260_NECAM</name>
<evidence type="ECO:0000259" key="3">
    <source>
        <dbReference type="PROSITE" id="PS50878"/>
    </source>
</evidence>
<sequence>MVSLVNAYDALMCAETDFGLNMLRQSPATEQLVVSPISVIFALVMVQAGAKGKTKTQINQAIAKGATDDAIVNYYSTLSENILSSKNDVQTRIANAFFLNKGFAVEKQYADTIARKYSAKIEELDFGNAKQTAQKIDKFVSDTTAGKIKDLVTEDTVRGSFSLIINAIYFSAKWEHEFYKTSTTNATFHSSANKQKEIEFLNESEEHRFYAEDEDMQVLSLRYKDTSYAFNILLPKKRFGLDELRKKLTGVAIKKVLSKLASTYLTISVPKMKIETDFKLKEALMTLGITEMFSDSADLTGIASSPPLKVSDAAHKALIEVDEEGTTAAAATFFKIIPLSLNLEQPKIFTADHPFLDVIGLTETRRQHPLNVVYDIGEELFLGTCDNRGVGGVDVHVNTNVAVNIDSFEQLTTRIRRLRMKRCGSTPAVTIFVVYASRPCYEEEEVEAFYMDLEKFYREDDTFYKIIIGDFNAKNGRTRASGERHMGTHGLQWNEQGERLPEFNMMTETIHGNSQFQEPFSLRWTVGVVEVTRWRDLLVTLAGFWEDSAIDNIDEEYDRLVEHLHDCSKKAEKLIRQRGAARAVGNQELMSELARLCREAIKEDFKERRAEVLAEAAMAGRSIPYACRNFTNRKTTMTALRIPDGTTTASRRGMEKVIRDFYSDLFDSHVYLPSHHVREDGHVIPKVPLSEVRNVITKSQQNPEHLKYLLPFLINTLARLSARYLSQCKVLKQWKTSKTVLLYKKGEPQYIGNYRPFCLLSVIYKLFTRVILNRIEKVLDEGQPCEQAGFRKGFSTIDHIHTVSKLIEVSREYKMPLCLTFIDLKKAFDSVETEAVVEALDNQGVPTQYIKVLRELYSNFTTGISPFCKNIIIDVKRGVRQGDTISPKIFTATLENAMRKLEWDDMGVKVDGRQLHHLRFADDIVLVTPSISQAERMLTEFDETCGCIGLQLNLQKTMFMRNG</sequence>
<dbReference type="Gene3D" id="3.60.10.10">
    <property type="entry name" value="Endonuclease/exonuclease/phosphatase"/>
    <property type="match status" value="1"/>
</dbReference>
<comment type="caution">
    <text evidence="4">The sequence shown here is derived from an EMBL/GenBank/DDBJ whole genome shotgun (WGS) entry which is preliminary data.</text>
</comment>
<dbReference type="InterPro" id="IPR036186">
    <property type="entry name" value="Serpin_sf"/>
</dbReference>
<dbReference type="InterPro" id="IPR042185">
    <property type="entry name" value="Serpin_sf_2"/>
</dbReference>
<dbReference type="Pfam" id="PF00079">
    <property type="entry name" value="Serpin"/>
    <property type="match status" value="1"/>
</dbReference>
<dbReference type="InterPro" id="IPR000215">
    <property type="entry name" value="Serpin_fam"/>
</dbReference>
<dbReference type="SUPFAM" id="SSF56219">
    <property type="entry name" value="DNase I-like"/>
    <property type="match status" value="1"/>
</dbReference>
<organism evidence="4 5">
    <name type="scientific">Necator americanus</name>
    <name type="common">Human hookworm</name>
    <dbReference type="NCBI Taxonomy" id="51031"/>
    <lineage>
        <taxon>Eukaryota</taxon>
        <taxon>Metazoa</taxon>
        <taxon>Ecdysozoa</taxon>
        <taxon>Nematoda</taxon>
        <taxon>Chromadorea</taxon>
        <taxon>Rhabditida</taxon>
        <taxon>Rhabditina</taxon>
        <taxon>Rhabditomorpha</taxon>
        <taxon>Strongyloidea</taxon>
        <taxon>Ancylostomatidae</taxon>
        <taxon>Bunostominae</taxon>
        <taxon>Necator</taxon>
    </lineage>
</organism>
<dbReference type="Gene3D" id="3.30.497.10">
    <property type="entry name" value="Antithrombin, subunit I, domain 2"/>
    <property type="match status" value="1"/>
</dbReference>
<dbReference type="InterPro" id="IPR000477">
    <property type="entry name" value="RT_dom"/>
</dbReference>
<comment type="similarity">
    <text evidence="1 2">Belongs to the serpin family.</text>
</comment>
<evidence type="ECO:0000256" key="1">
    <source>
        <dbReference type="ARBA" id="ARBA00009500"/>
    </source>
</evidence>
<dbReference type="CDD" id="cd01650">
    <property type="entry name" value="RT_nLTR_like"/>
    <property type="match status" value="1"/>
</dbReference>
<dbReference type="EMBL" id="JAVFWL010000005">
    <property type="protein sequence ID" value="KAK6756718.1"/>
    <property type="molecule type" value="Genomic_DNA"/>
</dbReference>
<dbReference type="CDD" id="cd19581">
    <property type="entry name" value="serpinL_nematode"/>
    <property type="match status" value="1"/>
</dbReference>
<accession>A0ABR1E260</accession>
<dbReference type="InterPro" id="IPR036691">
    <property type="entry name" value="Endo/exonu/phosph_ase_sf"/>
</dbReference>
<reference evidence="4 5" key="1">
    <citation type="submission" date="2023-08" db="EMBL/GenBank/DDBJ databases">
        <title>A Necator americanus chromosomal reference genome.</title>
        <authorList>
            <person name="Ilik V."/>
            <person name="Petrzelkova K.J."/>
            <person name="Pardy F."/>
            <person name="Fuh T."/>
            <person name="Niatou-Singa F.S."/>
            <person name="Gouil Q."/>
            <person name="Baker L."/>
            <person name="Ritchie M.E."/>
            <person name="Jex A.R."/>
            <person name="Gazzola D."/>
            <person name="Li H."/>
            <person name="Toshio Fujiwara R."/>
            <person name="Zhan B."/>
            <person name="Aroian R.V."/>
            <person name="Pafco B."/>
            <person name="Schwarz E.M."/>
        </authorList>
    </citation>
    <scope>NUCLEOTIDE SEQUENCE [LARGE SCALE GENOMIC DNA]</scope>
    <source>
        <strain evidence="4 5">Aroian</strain>
        <tissue evidence="4">Whole animal</tissue>
    </source>
</reference>
<dbReference type="SUPFAM" id="SSF56672">
    <property type="entry name" value="DNA/RNA polymerases"/>
    <property type="match status" value="1"/>
</dbReference>
<dbReference type="Gene3D" id="2.30.39.10">
    <property type="entry name" value="Alpha-1-antitrypsin, domain 1"/>
    <property type="match status" value="1"/>
</dbReference>
<dbReference type="InterPro" id="IPR043502">
    <property type="entry name" value="DNA/RNA_pol_sf"/>
</dbReference>
<dbReference type="Pfam" id="PF00078">
    <property type="entry name" value="RVT_1"/>
    <property type="match status" value="1"/>
</dbReference>
<protein>
    <recommendedName>
        <fullName evidence="3">Reverse transcriptase domain-containing protein</fullName>
    </recommendedName>
</protein>
<evidence type="ECO:0000313" key="4">
    <source>
        <dbReference type="EMBL" id="KAK6756718.1"/>
    </source>
</evidence>
<dbReference type="InterPro" id="IPR043128">
    <property type="entry name" value="Rev_trsase/Diguanyl_cyclase"/>
</dbReference>
<dbReference type="SMART" id="SM00093">
    <property type="entry name" value="SERPIN"/>
    <property type="match status" value="1"/>
</dbReference>
<dbReference type="PROSITE" id="PS50878">
    <property type="entry name" value="RT_POL"/>
    <property type="match status" value="1"/>
</dbReference>
<evidence type="ECO:0000313" key="5">
    <source>
        <dbReference type="Proteomes" id="UP001303046"/>
    </source>
</evidence>
<dbReference type="PANTHER" id="PTHR11461">
    <property type="entry name" value="SERINE PROTEASE INHIBITOR, SERPIN"/>
    <property type="match status" value="1"/>
</dbReference>